<name>A0A917K0I6_9BACL</name>
<comment type="caution">
    <text evidence="2">The sequence shown here is derived from an EMBL/GenBank/DDBJ whole genome shotgun (WGS) entry which is preliminary data.</text>
</comment>
<feature type="transmembrane region" description="Helical" evidence="1">
    <location>
        <begin position="7"/>
        <end position="25"/>
    </location>
</feature>
<protein>
    <submittedName>
        <fullName evidence="2">Stage III sporulation protein AC</fullName>
    </submittedName>
</protein>
<sequence>MTPEIRVVFQLAGIGFLVAILHTLLKQSGKEEFAHWTAFLGMVVVFIVVIGYVDHLYREIEQVFLHQ</sequence>
<dbReference type="EMBL" id="BMOY01000002">
    <property type="protein sequence ID" value="GGI95979.1"/>
    <property type="molecule type" value="Genomic_DNA"/>
</dbReference>
<keyword evidence="1" id="KW-0472">Membrane</keyword>
<reference evidence="2" key="2">
    <citation type="submission" date="2020-09" db="EMBL/GenBank/DDBJ databases">
        <authorList>
            <person name="Sun Q."/>
            <person name="Ohkuma M."/>
        </authorList>
    </citation>
    <scope>NUCLEOTIDE SEQUENCE</scope>
    <source>
        <strain evidence="2">JCM 18487</strain>
    </source>
</reference>
<keyword evidence="3" id="KW-1185">Reference proteome</keyword>
<dbReference type="Proteomes" id="UP000637695">
    <property type="component" value="Unassembled WGS sequence"/>
</dbReference>
<accession>A0A917K0I6</accession>
<dbReference type="RefSeq" id="WP_188880626.1">
    <property type="nucleotide sequence ID" value="NZ_BMOY01000002.1"/>
</dbReference>
<dbReference type="AlphaFoldDB" id="A0A917K0I6"/>
<dbReference type="Pfam" id="PF06686">
    <property type="entry name" value="SpoIIIAC"/>
    <property type="match status" value="1"/>
</dbReference>
<evidence type="ECO:0000313" key="3">
    <source>
        <dbReference type="Proteomes" id="UP000637695"/>
    </source>
</evidence>
<keyword evidence="1" id="KW-1133">Transmembrane helix</keyword>
<dbReference type="InterPro" id="IPR025664">
    <property type="entry name" value="Spore_III_AC/AD"/>
</dbReference>
<reference evidence="2" key="1">
    <citation type="journal article" date="2014" name="Int. J. Syst. Evol. Microbiol.">
        <title>Complete genome sequence of Corynebacterium casei LMG S-19264T (=DSM 44701T), isolated from a smear-ripened cheese.</title>
        <authorList>
            <consortium name="US DOE Joint Genome Institute (JGI-PGF)"/>
            <person name="Walter F."/>
            <person name="Albersmeier A."/>
            <person name="Kalinowski J."/>
            <person name="Ruckert C."/>
        </authorList>
    </citation>
    <scope>NUCLEOTIDE SEQUENCE</scope>
    <source>
        <strain evidence="2">JCM 18487</strain>
    </source>
</reference>
<gene>
    <name evidence="2" type="primary">spoIIIAC</name>
    <name evidence="2" type="ORF">GCM10010885_02080</name>
</gene>
<feature type="transmembrane region" description="Helical" evidence="1">
    <location>
        <begin position="37"/>
        <end position="57"/>
    </location>
</feature>
<evidence type="ECO:0000313" key="2">
    <source>
        <dbReference type="EMBL" id="GGI95979.1"/>
    </source>
</evidence>
<keyword evidence="1" id="KW-0812">Transmembrane</keyword>
<evidence type="ECO:0000256" key="1">
    <source>
        <dbReference type="SAM" id="Phobius"/>
    </source>
</evidence>
<dbReference type="NCBIfam" id="TIGR02848">
    <property type="entry name" value="spore_III_AC"/>
    <property type="match status" value="1"/>
</dbReference>
<organism evidence="2 3">
    <name type="scientific">Alicyclobacillus cellulosilyticus</name>
    <dbReference type="NCBI Taxonomy" id="1003997"/>
    <lineage>
        <taxon>Bacteria</taxon>
        <taxon>Bacillati</taxon>
        <taxon>Bacillota</taxon>
        <taxon>Bacilli</taxon>
        <taxon>Bacillales</taxon>
        <taxon>Alicyclobacillaceae</taxon>
        <taxon>Alicyclobacillus</taxon>
    </lineage>
</organism>
<dbReference type="InterPro" id="IPR009570">
    <property type="entry name" value="Spore_III_AC"/>
</dbReference>
<proteinExistence type="predicted"/>